<accession>N6VRG9</accession>
<comment type="caution">
    <text evidence="1">The sequence shown here is derived from an EMBL/GenBank/DDBJ whole genome shotgun (WGS) entry which is preliminary data.</text>
</comment>
<dbReference type="EMBL" id="APMM01000049">
    <property type="protein sequence ID" value="ENN95756.1"/>
    <property type="molecule type" value="Genomic_DNA"/>
</dbReference>
<evidence type="ECO:0000313" key="1">
    <source>
        <dbReference type="EMBL" id="ENN95756.1"/>
    </source>
</evidence>
<dbReference type="Pfam" id="PF03966">
    <property type="entry name" value="Trm112p"/>
    <property type="match status" value="1"/>
</dbReference>
<dbReference type="Proteomes" id="UP000053695">
    <property type="component" value="Unassembled WGS sequence"/>
</dbReference>
<dbReference type="AlphaFoldDB" id="N6VRG9"/>
<evidence type="ECO:0008006" key="3">
    <source>
        <dbReference type="Google" id="ProtNLM"/>
    </source>
</evidence>
<dbReference type="InterPro" id="IPR005651">
    <property type="entry name" value="Trm112-like"/>
</dbReference>
<evidence type="ECO:0000313" key="2">
    <source>
        <dbReference type="Proteomes" id="UP000053695"/>
    </source>
</evidence>
<sequence>MSWIEKYLEILQCPYCGGDLYLDSNKLVCKKCKRVFDIIEGIPILLRR</sequence>
<dbReference type="PATRIC" id="fig|1069083.5.peg.1196"/>
<dbReference type="SUPFAM" id="SSF158997">
    <property type="entry name" value="Trm112p-like"/>
    <property type="match status" value="1"/>
</dbReference>
<dbReference type="OrthoDB" id="6467at2157"/>
<organism evidence="1 2">
    <name type="scientific">Methanocaldococcus villosus KIN24-T80</name>
    <dbReference type="NCBI Taxonomy" id="1069083"/>
    <lineage>
        <taxon>Archaea</taxon>
        <taxon>Methanobacteriati</taxon>
        <taxon>Methanobacteriota</taxon>
        <taxon>Methanomada group</taxon>
        <taxon>Methanococci</taxon>
        <taxon>Methanococcales</taxon>
        <taxon>Methanocaldococcaceae</taxon>
        <taxon>Methanocaldococcus</taxon>
    </lineage>
</organism>
<protein>
    <recommendedName>
        <fullName evidence="3">Trm112 family protein</fullName>
    </recommendedName>
</protein>
<dbReference type="RefSeq" id="WP_004593255.1">
    <property type="nucleotide sequence ID" value="NZ_APMM01000049.1"/>
</dbReference>
<dbReference type="Gene3D" id="2.20.25.10">
    <property type="match status" value="1"/>
</dbReference>
<name>N6VRG9_9EURY</name>
<proteinExistence type="predicted"/>
<reference evidence="1 2" key="1">
    <citation type="journal article" date="2013" name="Genome Announc.">
        <title>Draft Genome Sequence of a Highly Flagellated, Fast-Swimming Archaeon, Methanocaldococcus villosus Strain KIN24-T80 (DSM 22612).</title>
        <authorList>
            <person name="Thennarasu S."/>
            <person name="Polireddy D."/>
            <person name="Antony A."/>
            <person name="Yada M.R."/>
            <person name="Algarawi S."/>
            <person name="Sivakumar N."/>
        </authorList>
    </citation>
    <scope>NUCLEOTIDE SEQUENCE [LARGE SCALE GENOMIC DNA]</scope>
    <source>
        <strain evidence="1 2">KIN24-T80</strain>
    </source>
</reference>
<keyword evidence="2" id="KW-1185">Reference proteome</keyword>
<dbReference type="STRING" id="1069083.GCA_000371805_00547"/>
<gene>
    <name evidence="1" type="ORF">J422_06140</name>
</gene>